<gene>
    <name evidence="3" type="ORF">RD792_008883</name>
</gene>
<dbReference type="PANTHER" id="PTHR23180">
    <property type="entry name" value="CENTAURIN/ARF"/>
    <property type="match status" value="1"/>
</dbReference>
<dbReference type="InterPro" id="IPR027267">
    <property type="entry name" value="AH/BAR_dom_sf"/>
</dbReference>
<comment type="caution">
    <text evidence="3">The sequence shown here is derived from an EMBL/GenBank/DDBJ whole genome shotgun (WGS) entry which is preliminary data.</text>
</comment>
<evidence type="ECO:0000313" key="3">
    <source>
        <dbReference type="EMBL" id="KAK4486213.1"/>
    </source>
</evidence>
<sequence>MAFASALETFSGGHNDPISVAFGGPDMAKFAIALTEIGTYKEVLRSQVEHVLNDKLIQFADVDLHEVKEARKRFDKANVIYDQSCKGRPEDYLTGTDKRRINTTLSYFLNLFTISEGSRKVSIIKEKFEVGHRQCLRGERRSRNFTMQDQLLSKHALIWYVSALSVVEAKKRFEFLEAVGNTMDAHLRYFKQVFI</sequence>
<organism evidence="3 4">
    <name type="scientific">Penstemon davidsonii</name>
    <dbReference type="NCBI Taxonomy" id="160366"/>
    <lineage>
        <taxon>Eukaryota</taxon>
        <taxon>Viridiplantae</taxon>
        <taxon>Streptophyta</taxon>
        <taxon>Embryophyta</taxon>
        <taxon>Tracheophyta</taxon>
        <taxon>Spermatophyta</taxon>
        <taxon>Magnoliopsida</taxon>
        <taxon>eudicotyledons</taxon>
        <taxon>Gunneridae</taxon>
        <taxon>Pentapetalae</taxon>
        <taxon>asterids</taxon>
        <taxon>lamiids</taxon>
        <taxon>Lamiales</taxon>
        <taxon>Plantaginaceae</taxon>
        <taxon>Cheloneae</taxon>
        <taxon>Penstemon</taxon>
    </lineage>
</organism>
<accession>A0ABR0DAC6</accession>
<dbReference type="Proteomes" id="UP001291926">
    <property type="component" value="Unassembled WGS sequence"/>
</dbReference>
<reference evidence="3 4" key="1">
    <citation type="journal article" date="2023" name="bioRxiv">
        <title>Genome report: Whole genome sequence and annotation of Penstemon davidsonii.</title>
        <authorList>
            <person name="Ostevik K.L."/>
            <person name="Alabady M."/>
            <person name="Zhang M."/>
            <person name="Rausher M.D."/>
        </authorList>
    </citation>
    <scope>NUCLEOTIDE SEQUENCE [LARGE SCALE GENOMIC DNA]</scope>
    <source>
        <strain evidence="3">DNT005</strain>
        <tissue evidence="3">Whole leaf</tissue>
    </source>
</reference>
<dbReference type="PANTHER" id="PTHR23180:SF403">
    <property type="entry name" value="ADP-RIBOSYLATION FACTOR GTPASE-ACTIVATING PROTEIN AGD3-LIKE"/>
    <property type="match status" value="1"/>
</dbReference>
<dbReference type="InterPro" id="IPR045258">
    <property type="entry name" value="ACAP1/2/3-like"/>
</dbReference>
<name>A0ABR0DAC6_9LAMI</name>
<keyword evidence="2" id="KW-0862">Zinc</keyword>
<keyword evidence="4" id="KW-1185">Reference proteome</keyword>
<evidence type="ECO:0000256" key="1">
    <source>
        <dbReference type="ARBA" id="ARBA00022723"/>
    </source>
</evidence>
<keyword evidence="1" id="KW-0479">Metal-binding</keyword>
<proteinExistence type="predicted"/>
<evidence type="ECO:0008006" key="5">
    <source>
        <dbReference type="Google" id="ProtNLM"/>
    </source>
</evidence>
<evidence type="ECO:0000256" key="2">
    <source>
        <dbReference type="ARBA" id="ARBA00022833"/>
    </source>
</evidence>
<dbReference type="EMBL" id="JAYDYQ010002533">
    <property type="protein sequence ID" value="KAK4486213.1"/>
    <property type="molecule type" value="Genomic_DNA"/>
</dbReference>
<evidence type="ECO:0000313" key="4">
    <source>
        <dbReference type="Proteomes" id="UP001291926"/>
    </source>
</evidence>
<dbReference type="SUPFAM" id="SSF103657">
    <property type="entry name" value="BAR/IMD domain-like"/>
    <property type="match status" value="1"/>
</dbReference>
<protein>
    <recommendedName>
        <fullName evidence="5">Glycolipid transfer protein domain-containing protein</fullName>
    </recommendedName>
</protein>
<dbReference type="Gene3D" id="1.20.1270.60">
    <property type="entry name" value="Arfaptin homology (AH) domain/BAR domain"/>
    <property type="match status" value="2"/>
</dbReference>